<sequence length="289" mass="32667">MTQGESPTVGRLLLGIRLREVRQRKGVSAEEAANHITRAASAITRFEKGRTGVPATVLRKLLDLYEVSPEDRDTLTLLARRARQRGWWHQFGDVLPMGFETYIGLESEACELRNYECQVVPGLLQTERYAEALMRAEPHVATEEEVGRRVQARMARKAILTRDGPAHLYAVLDEAVLRRRVGGREVMHEQLVHLVEQAQRRNIMIQILVNEVGAHAAMFGAFMLLSLDLGESVPSEYAYLEHRTGSLLLDKRQETAAYRSCFDEVRGEALDRDASVNLLAAIADEYRMK</sequence>
<dbReference type="RefSeq" id="WP_344264230.1">
    <property type="nucleotide sequence ID" value="NZ_BAAAMR010000014.1"/>
</dbReference>
<reference evidence="2 3" key="1">
    <citation type="journal article" date="2019" name="Int. J. Syst. Evol. Microbiol.">
        <title>The Global Catalogue of Microorganisms (GCM) 10K type strain sequencing project: providing services to taxonomists for standard genome sequencing and annotation.</title>
        <authorList>
            <consortium name="The Broad Institute Genomics Platform"/>
            <consortium name="The Broad Institute Genome Sequencing Center for Infectious Disease"/>
            <person name="Wu L."/>
            <person name="Ma J."/>
        </authorList>
    </citation>
    <scope>NUCLEOTIDE SEQUENCE [LARGE SCALE GENOMIC DNA]</scope>
    <source>
        <strain evidence="2 3">JCM 13850</strain>
    </source>
</reference>
<dbReference type="PROSITE" id="PS50943">
    <property type="entry name" value="HTH_CROC1"/>
    <property type="match status" value="1"/>
</dbReference>
<dbReference type="CDD" id="cd00093">
    <property type="entry name" value="HTH_XRE"/>
    <property type="match status" value="1"/>
</dbReference>
<evidence type="ECO:0000313" key="3">
    <source>
        <dbReference type="Proteomes" id="UP001501020"/>
    </source>
</evidence>
<proteinExistence type="predicted"/>
<evidence type="ECO:0000313" key="2">
    <source>
        <dbReference type="EMBL" id="GAA2129755.1"/>
    </source>
</evidence>
<dbReference type="SMART" id="SM00530">
    <property type="entry name" value="HTH_XRE"/>
    <property type="match status" value="1"/>
</dbReference>
<dbReference type="EMBL" id="BAAAMR010000014">
    <property type="protein sequence ID" value="GAA2129755.1"/>
    <property type="molecule type" value="Genomic_DNA"/>
</dbReference>
<evidence type="ECO:0000259" key="1">
    <source>
        <dbReference type="PROSITE" id="PS50943"/>
    </source>
</evidence>
<dbReference type="InterPro" id="IPR001387">
    <property type="entry name" value="Cro/C1-type_HTH"/>
</dbReference>
<dbReference type="Pfam" id="PF19054">
    <property type="entry name" value="DUF5753"/>
    <property type="match status" value="1"/>
</dbReference>
<organism evidence="2 3">
    <name type="scientific">Actinomadura napierensis</name>
    <dbReference type="NCBI Taxonomy" id="267854"/>
    <lineage>
        <taxon>Bacteria</taxon>
        <taxon>Bacillati</taxon>
        <taxon>Actinomycetota</taxon>
        <taxon>Actinomycetes</taxon>
        <taxon>Streptosporangiales</taxon>
        <taxon>Thermomonosporaceae</taxon>
        <taxon>Actinomadura</taxon>
    </lineage>
</organism>
<protein>
    <submittedName>
        <fullName evidence="2">Helix-turn-helix transcriptional regulator</fullName>
    </submittedName>
</protein>
<dbReference type="Proteomes" id="UP001501020">
    <property type="component" value="Unassembled WGS sequence"/>
</dbReference>
<comment type="caution">
    <text evidence="2">The sequence shown here is derived from an EMBL/GenBank/DDBJ whole genome shotgun (WGS) entry which is preliminary data.</text>
</comment>
<dbReference type="InterPro" id="IPR010982">
    <property type="entry name" value="Lambda_DNA-bd_dom_sf"/>
</dbReference>
<feature type="domain" description="HTH cro/C1-type" evidence="1">
    <location>
        <begin position="18"/>
        <end position="72"/>
    </location>
</feature>
<dbReference type="SUPFAM" id="SSF47413">
    <property type="entry name" value="lambda repressor-like DNA-binding domains"/>
    <property type="match status" value="1"/>
</dbReference>
<keyword evidence="3" id="KW-1185">Reference proteome</keyword>
<name>A0ABN2YPS9_9ACTN</name>
<accession>A0ABN2YPS9</accession>
<dbReference type="Gene3D" id="1.10.260.40">
    <property type="entry name" value="lambda repressor-like DNA-binding domains"/>
    <property type="match status" value="1"/>
</dbReference>
<dbReference type="InterPro" id="IPR043917">
    <property type="entry name" value="DUF5753"/>
</dbReference>
<dbReference type="Pfam" id="PF13560">
    <property type="entry name" value="HTH_31"/>
    <property type="match status" value="1"/>
</dbReference>
<gene>
    <name evidence="2" type="ORF">GCM10009727_21390</name>
</gene>